<feature type="transmembrane region" description="Helical" evidence="1">
    <location>
        <begin position="134"/>
        <end position="157"/>
    </location>
</feature>
<keyword evidence="1" id="KW-0812">Transmembrane</keyword>
<evidence type="ECO:0000313" key="3">
    <source>
        <dbReference type="EMBL" id="ACV64854.1"/>
    </source>
</evidence>
<name>C8VZA9_DESAS</name>
<dbReference type="PANTHER" id="PTHR40659">
    <property type="entry name" value="NICKEL/COBALT EFFLUX SYSTEM RCNA"/>
    <property type="match status" value="1"/>
</dbReference>
<dbReference type="OrthoDB" id="271709at2"/>
<evidence type="ECO:0000256" key="1">
    <source>
        <dbReference type="SAM" id="Phobius"/>
    </source>
</evidence>
<keyword evidence="1" id="KW-0472">Membrane</keyword>
<organism evidence="3 4">
    <name type="scientific">Desulfofarcimen acetoxidans (strain ATCC 49208 / DSM 771 / KCTC 5769 / VKM B-1644 / 5575)</name>
    <name type="common">Desulfotomaculum acetoxidans</name>
    <dbReference type="NCBI Taxonomy" id="485916"/>
    <lineage>
        <taxon>Bacteria</taxon>
        <taxon>Bacillati</taxon>
        <taxon>Bacillota</taxon>
        <taxon>Clostridia</taxon>
        <taxon>Eubacteriales</taxon>
        <taxon>Peptococcaceae</taxon>
        <taxon>Desulfofarcimen</taxon>
    </lineage>
</organism>
<dbReference type="GO" id="GO:0006824">
    <property type="term" value="P:cobalt ion transport"/>
    <property type="evidence" value="ECO:0007669"/>
    <property type="project" value="UniProtKB-KW"/>
</dbReference>
<sequence>MNLFYYLTAFGIGALHSLEPGHGKSLMGAYLIMSRGRVIDAVALGLTSAATHTAVILVMAATTQFAFAAAQVSTHLSDAGQMEIWLQLLSGILMTIIGTKLFPFNRKHTCCKHHHPHAHAPVGQAGQKVNLLDLLLVGFTNGLIPCPSALAVLLMSLSTGHLFQGLLLVLAFGVGGAAALITVGIIFVKLSALAGKSISAAAWSKFSAASSLLIIGTGIAITYQAVQKLL</sequence>
<feature type="transmembrane region" description="Helical" evidence="1">
    <location>
        <begin position="84"/>
        <end position="102"/>
    </location>
</feature>
<dbReference type="PANTHER" id="PTHR40659:SF1">
    <property type="entry name" value="NICKEL_COBALT EFFLUX SYSTEM RCNA"/>
    <property type="match status" value="1"/>
</dbReference>
<feature type="transmembrane region" description="Helical" evidence="1">
    <location>
        <begin position="41"/>
        <end position="72"/>
    </location>
</feature>
<evidence type="ECO:0000259" key="2">
    <source>
        <dbReference type="Pfam" id="PF13386"/>
    </source>
</evidence>
<dbReference type="AlphaFoldDB" id="C8VZA9"/>
<dbReference type="GO" id="GO:0032025">
    <property type="term" value="P:response to cobalt ion"/>
    <property type="evidence" value="ECO:0007669"/>
    <property type="project" value="TreeGrafter"/>
</dbReference>
<keyword evidence="1" id="KW-1133">Transmembrane helix</keyword>
<dbReference type="HOGENOM" id="CLU_058605_4_1_9"/>
<gene>
    <name evidence="3" type="ordered locus">Dtox_4186</name>
</gene>
<feature type="transmembrane region" description="Helical" evidence="1">
    <location>
        <begin position="163"/>
        <end position="188"/>
    </location>
</feature>
<dbReference type="GO" id="GO:0010045">
    <property type="term" value="P:response to nickel cation"/>
    <property type="evidence" value="ECO:0007669"/>
    <property type="project" value="TreeGrafter"/>
</dbReference>
<dbReference type="STRING" id="485916.Dtox_4186"/>
<dbReference type="EMBL" id="CP001720">
    <property type="protein sequence ID" value="ACV64854.1"/>
    <property type="molecule type" value="Genomic_DNA"/>
</dbReference>
<dbReference type="RefSeq" id="WP_015759524.1">
    <property type="nucleotide sequence ID" value="NC_013216.1"/>
</dbReference>
<keyword evidence="4" id="KW-1185">Reference proteome</keyword>
<dbReference type="InterPro" id="IPR051224">
    <property type="entry name" value="NiCoT_RcnA"/>
</dbReference>
<proteinExistence type="predicted"/>
<dbReference type="GO" id="GO:0015099">
    <property type="term" value="F:nickel cation transmembrane transporter activity"/>
    <property type="evidence" value="ECO:0007669"/>
    <property type="project" value="TreeGrafter"/>
</dbReference>
<dbReference type="GO" id="GO:0046583">
    <property type="term" value="F:monoatomic cation efflux transmembrane transporter activity"/>
    <property type="evidence" value="ECO:0007669"/>
    <property type="project" value="TreeGrafter"/>
</dbReference>
<feature type="transmembrane region" description="Helical" evidence="1">
    <location>
        <begin position="208"/>
        <end position="226"/>
    </location>
</feature>
<dbReference type="Proteomes" id="UP000002217">
    <property type="component" value="Chromosome"/>
</dbReference>
<reference evidence="3 4" key="1">
    <citation type="journal article" date="2009" name="Stand. Genomic Sci.">
        <title>Complete genome sequence of Desulfotomaculum acetoxidans type strain (5575).</title>
        <authorList>
            <person name="Spring S."/>
            <person name="Lapidus A."/>
            <person name="Schroder M."/>
            <person name="Gleim D."/>
            <person name="Sims D."/>
            <person name="Meincke L."/>
            <person name="Glavina Del Rio T."/>
            <person name="Tice H."/>
            <person name="Copeland A."/>
            <person name="Cheng J.F."/>
            <person name="Lucas S."/>
            <person name="Chen F."/>
            <person name="Nolan M."/>
            <person name="Bruce D."/>
            <person name="Goodwin L."/>
            <person name="Pitluck S."/>
            <person name="Ivanova N."/>
            <person name="Mavromatis K."/>
            <person name="Mikhailova N."/>
            <person name="Pati A."/>
            <person name="Chen A."/>
            <person name="Palaniappan K."/>
            <person name="Land M."/>
            <person name="Hauser L."/>
            <person name="Chang Y.J."/>
            <person name="Jeffries C.D."/>
            <person name="Chain P."/>
            <person name="Saunders E."/>
            <person name="Brettin T."/>
            <person name="Detter J.C."/>
            <person name="Goker M."/>
            <person name="Bristow J."/>
            <person name="Eisen J.A."/>
            <person name="Markowitz V."/>
            <person name="Hugenholtz P."/>
            <person name="Kyrpides N.C."/>
            <person name="Klenk H.P."/>
            <person name="Han C."/>
        </authorList>
    </citation>
    <scope>NUCLEOTIDE SEQUENCE [LARGE SCALE GENOMIC DNA]</scope>
    <source>
        <strain evidence="4">ATCC 49208 / DSM 771 / VKM B-1644</strain>
    </source>
</reference>
<evidence type="ECO:0000313" key="4">
    <source>
        <dbReference type="Proteomes" id="UP000002217"/>
    </source>
</evidence>
<feature type="domain" description="Urease accessory protein UreH-like transmembrane" evidence="2">
    <location>
        <begin position="65"/>
        <end position="198"/>
    </location>
</feature>
<dbReference type="InterPro" id="IPR039447">
    <property type="entry name" value="UreH-like_TM_dom"/>
</dbReference>
<dbReference type="KEGG" id="dae:Dtox_4186"/>
<accession>C8VZA9</accession>
<dbReference type="eggNOG" id="COG2215">
    <property type="taxonomic scope" value="Bacteria"/>
</dbReference>
<protein>
    <submittedName>
        <fullName evidence="3">High-affinity nickel-transporter</fullName>
    </submittedName>
</protein>
<dbReference type="Pfam" id="PF13386">
    <property type="entry name" value="DsbD_2"/>
    <property type="match status" value="1"/>
</dbReference>
<dbReference type="GO" id="GO:0005886">
    <property type="term" value="C:plasma membrane"/>
    <property type="evidence" value="ECO:0007669"/>
    <property type="project" value="UniProtKB-SubCell"/>
</dbReference>